<gene>
    <name evidence="3" type="ORF">C486_02058</name>
</gene>
<dbReference type="EMBL" id="AOIJ01000031">
    <property type="protein sequence ID" value="ELY83407.1"/>
    <property type="molecule type" value="Genomic_DNA"/>
</dbReference>
<dbReference type="Gene3D" id="3.40.50.620">
    <property type="entry name" value="HUPs"/>
    <property type="match status" value="1"/>
</dbReference>
<name>L9ZCT2_9EURY</name>
<dbReference type="AlphaFoldDB" id="L9ZCT2"/>
<dbReference type="Proteomes" id="UP000011592">
    <property type="component" value="Unassembled WGS sequence"/>
</dbReference>
<dbReference type="InterPro" id="IPR006015">
    <property type="entry name" value="Universal_stress_UspA"/>
</dbReference>
<evidence type="ECO:0000259" key="2">
    <source>
        <dbReference type="Pfam" id="PF00582"/>
    </source>
</evidence>
<organism evidence="3 4">
    <name type="scientific">Natrinema gari JCM 14663</name>
    <dbReference type="NCBI Taxonomy" id="1230459"/>
    <lineage>
        <taxon>Archaea</taxon>
        <taxon>Methanobacteriati</taxon>
        <taxon>Methanobacteriota</taxon>
        <taxon>Stenosarchaea group</taxon>
        <taxon>Halobacteria</taxon>
        <taxon>Halobacteriales</taxon>
        <taxon>Natrialbaceae</taxon>
        <taxon>Natrinema</taxon>
    </lineage>
</organism>
<dbReference type="RefSeq" id="WP_008452442.1">
    <property type="nucleotide sequence ID" value="NZ_AOIJ01000031.1"/>
</dbReference>
<dbReference type="InterPro" id="IPR014729">
    <property type="entry name" value="Rossmann-like_a/b/a_fold"/>
</dbReference>
<dbReference type="Pfam" id="PF00582">
    <property type="entry name" value="Usp"/>
    <property type="match status" value="1"/>
</dbReference>
<dbReference type="InterPro" id="IPR006016">
    <property type="entry name" value="UspA"/>
</dbReference>
<proteinExistence type="inferred from homology"/>
<dbReference type="PANTHER" id="PTHR46268:SF6">
    <property type="entry name" value="UNIVERSAL STRESS PROTEIN UP12"/>
    <property type="match status" value="1"/>
</dbReference>
<dbReference type="PRINTS" id="PR01438">
    <property type="entry name" value="UNVRSLSTRESS"/>
</dbReference>
<accession>L9ZCT2</accession>
<protein>
    <submittedName>
        <fullName evidence="3">UspA domain protein</fullName>
    </submittedName>
</protein>
<evidence type="ECO:0000313" key="3">
    <source>
        <dbReference type="EMBL" id="ELY83407.1"/>
    </source>
</evidence>
<dbReference type="SUPFAM" id="SSF52402">
    <property type="entry name" value="Adenine nucleotide alpha hydrolases-like"/>
    <property type="match status" value="1"/>
</dbReference>
<keyword evidence="4" id="KW-1185">Reference proteome</keyword>
<dbReference type="PANTHER" id="PTHR46268">
    <property type="entry name" value="STRESS RESPONSE PROTEIN NHAX"/>
    <property type="match status" value="1"/>
</dbReference>
<reference evidence="3 4" key="1">
    <citation type="journal article" date="2014" name="PLoS Genet.">
        <title>Phylogenetically driven sequencing of extremely halophilic archaea reveals strategies for static and dynamic osmo-response.</title>
        <authorList>
            <person name="Becker E.A."/>
            <person name="Seitzer P.M."/>
            <person name="Tritt A."/>
            <person name="Larsen D."/>
            <person name="Krusor M."/>
            <person name="Yao A.I."/>
            <person name="Wu D."/>
            <person name="Madern D."/>
            <person name="Eisen J.A."/>
            <person name="Darling A.E."/>
            <person name="Facciotti M.T."/>
        </authorList>
    </citation>
    <scope>NUCLEOTIDE SEQUENCE [LARGE SCALE GENOMIC DNA]</scope>
    <source>
        <strain evidence="3 4">JCM 14663</strain>
    </source>
</reference>
<dbReference type="PATRIC" id="fig|1230459.4.peg.410"/>
<comment type="similarity">
    <text evidence="1">Belongs to the universal stress protein A family.</text>
</comment>
<dbReference type="CDD" id="cd00293">
    <property type="entry name" value="USP-like"/>
    <property type="match status" value="1"/>
</dbReference>
<feature type="domain" description="UspA" evidence="2">
    <location>
        <begin position="3"/>
        <end position="145"/>
    </location>
</feature>
<evidence type="ECO:0000313" key="4">
    <source>
        <dbReference type="Proteomes" id="UP000011592"/>
    </source>
</evidence>
<evidence type="ECO:0000256" key="1">
    <source>
        <dbReference type="ARBA" id="ARBA00008791"/>
    </source>
</evidence>
<sequence>MYQVVVPIDTDEERAMRAVDYVMDLIAADGPVGDSDKLAVTIVNVFEEFTAVDEGSRVTSAELYDPDDLPTAVMVARDELEDAGIETEVVRCHGDPSDEIIEYADSVDADVLVVPTRKRSPVGKAVFGSVTQDMILGTNRPVAVV</sequence>
<comment type="caution">
    <text evidence="3">The sequence shown here is derived from an EMBL/GenBank/DDBJ whole genome shotgun (WGS) entry which is preliminary data.</text>
</comment>